<accession>A0A6G1IUL4</accession>
<dbReference type="Proteomes" id="UP000799291">
    <property type="component" value="Unassembled WGS sequence"/>
</dbReference>
<sequence length="153" mass="15999">MTSSNPISPPTNEAEPNPLSPVHHTSSFPHQTSANVATRTPFINTSTPAINAAPVELDGIPTSPDELKRRHTGDGMVSPGLGEEEDIEEEFLGEGERGAGRSKRAAMLASRSKDPGVIVDLPSYPTAEEVEAAKIAEGTVTPAVVPPPPEGET</sequence>
<evidence type="ECO:0000256" key="1">
    <source>
        <dbReference type="SAM" id="MobiDB-lite"/>
    </source>
</evidence>
<organism evidence="2 3">
    <name type="scientific">Lentithecium fluviatile CBS 122367</name>
    <dbReference type="NCBI Taxonomy" id="1168545"/>
    <lineage>
        <taxon>Eukaryota</taxon>
        <taxon>Fungi</taxon>
        <taxon>Dikarya</taxon>
        <taxon>Ascomycota</taxon>
        <taxon>Pezizomycotina</taxon>
        <taxon>Dothideomycetes</taxon>
        <taxon>Pleosporomycetidae</taxon>
        <taxon>Pleosporales</taxon>
        <taxon>Massarineae</taxon>
        <taxon>Lentitheciaceae</taxon>
        <taxon>Lentithecium</taxon>
    </lineage>
</organism>
<evidence type="ECO:0000313" key="2">
    <source>
        <dbReference type="EMBL" id="KAF2681934.1"/>
    </source>
</evidence>
<feature type="region of interest" description="Disordered" evidence="1">
    <location>
        <begin position="1"/>
        <end position="84"/>
    </location>
</feature>
<keyword evidence="3" id="KW-1185">Reference proteome</keyword>
<dbReference type="OrthoDB" id="5310629at2759"/>
<evidence type="ECO:0000313" key="3">
    <source>
        <dbReference type="Proteomes" id="UP000799291"/>
    </source>
</evidence>
<dbReference type="EMBL" id="MU005589">
    <property type="protein sequence ID" value="KAF2681934.1"/>
    <property type="molecule type" value="Genomic_DNA"/>
</dbReference>
<reference evidence="2" key="1">
    <citation type="journal article" date="2020" name="Stud. Mycol.">
        <title>101 Dothideomycetes genomes: a test case for predicting lifestyles and emergence of pathogens.</title>
        <authorList>
            <person name="Haridas S."/>
            <person name="Albert R."/>
            <person name="Binder M."/>
            <person name="Bloem J."/>
            <person name="Labutti K."/>
            <person name="Salamov A."/>
            <person name="Andreopoulos B."/>
            <person name="Baker S."/>
            <person name="Barry K."/>
            <person name="Bills G."/>
            <person name="Bluhm B."/>
            <person name="Cannon C."/>
            <person name="Castanera R."/>
            <person name="Culley D."/>
            <person name="Daum C."/>
            <person name="Ezra D."/>
            <person name="Gonzalez J."/>
            <person name="Henrissat B."/>
            <person name="Kuo A."/>
            <person name="Liang C."/>
            <person name="Lipzen A."/>
            <person name="Lutzoni F."/>
            <person name="Magnuson J."/>
            <person name="Mondo S."/>
            <person name="Nolan M."/>
            <person name="Ohm R."/>
            <person name="Pangilinan J."/>
            <person name="Park H.-J."/>
            <person name="Ramirez L."/>
            <person name="Alfaro M."/>
            <person name="Sun H."/>
            <person name="Tritt A."/>
            <person name="Yoshinaga Y."/>
            <person name="Zwiers L.-H."/>
            <person name="Turgeon B."/>
            <person name="Goodwin S."/>
            <person name="Spatafora J."/>
            <person name="Crous P."/>
            <person name="Grigoriev I."/>
        </authorList>
    </citation>
    <scope>NUCLEOTIDE SEQUENCE</scope>
    <source>
        <strain evidence="2">CBS 122367</strain>
    </source>
</reference>
<protein>
    <submittedName>
        <fullName evidence="2">Uncharacterized protein</fullName>
    </submittedName>
</protein>
<gene>
    <name evidence="2" type="ORF">K458DRAFT_308659</name>
</gene>
<feature type="compositionally biased region" description="Polar residues" evidence="1">
    <location>
        <begin position="23"/>
        <end position="49"/>
    </location>
</feature>
<proteinExistence type="predicted"/>
<dbReference type="AlphaFoldDB" id="A0A6G1IUL4"/>
<name>A0A6G1IUL4_9PLEO</name>